<evidence type="ECO:0000313" key="2">
    <source>
        <dbReference type="EMBL" id="KAB5581747.1"/>
    </source>
</evidence>
<evidence type="ECO:0000313" key="3">
    <source>
        <dbReference type="Proteomes" id="UP000327468"/>
    </source>
</evidence>
<name>A0A5N5PS56_PANHP</name>
<organism evidence="2 3">
    <name type="scientific">Pangasianodon hypophthalmus</name>
    <name type="common">Striped catfish</name>
    <name type="synonym">Helicophagus hypophthalmus</name>
    <dbReference type="NCBI Taxonomy" id="310915"/>
    <lineage>
        <taxon>Eukaryota</taxon>
        <taxon>Metazoa</taxon>
        <taxon>Chordata</taxon>
        <taxon>Craniata</taxon>
        <taxon>Vertebrata</taxon>
        <taxon>Euteleostomi</taxon>
        <taxon>Actinopterygii</taxon>
        <taxon>Neopterygii</taxon>
        <taxon>Teleostei</taxon>
        <taxon>Ostariophysi</taxon>
        <taxon>Siluriformes</taxon>
        <taxon>Pangasiidae</taxon>
        <taxon>Pangasianodon</taxon>
    </lineage>
</organism>
<dbReference type="AlphaFoldDB" id="A0A5N5PS56"/>
<evidence type="ECO:0000256" key="1">
    <source>
        <dbReference type="SAM" id="MobiDB-lite"/>
    </source>
</evidence>
<dbReference type="EMBL" id="VFJC01000004">
    <property type="protein sequence ID" value="KAB5581747.1"/>
    <property type="molecule type" value="Genomic_DNA"/>
</dbReference>
<dbReference type="Proteomes" id="UP000327468">
    <property type="component" value="Chromosome 3"/>
</dbReference>
<reference evidence="2 3" key="1">
    <citation type="submission" date="2019-06" db="EMBL/GenBank/DDBJ databases">
        <title>A chromosome-scale genome assembly of the striped catfish, Pangasianodon hypophthalmus.</title>
        <authorList>
            <person name="Wen M."/>
            <person name="Zahm M."/>
            <person name="Roques C."/>
            <person name="Cabau C."/>
            <person name="Klopp C."/>
            <person name="Donnadieu C."/>
            <person name="Jouanno E."/>
            <person name="Avarre J.-C."/>
            <person name="Campet M."/>
            <person name="Ha T.T.T."/>
            <person name="Dugue R."/>
            <person name="Lampietro C."/>
            <person name="Louis A."/>
            <person name="Herpin A."/>
            <person name="Echchiki A."/>
            <person name="Berthelot C."/>
            <person name="Parey E."/>
            <person name="Roest-Crollius H."/>
            <person name="Braasch I."/>
            <person name="Postlethwait J."/>
            <person name="Bobe J."/>
            <person name="Montfort J."/>
            <person name="Bouchez O."/>
            <person name="Begum T."/>
            <person name="Schartl M."/>
            <person name="Guiguen Y."/>
        </authorList>
    </citation>
    <scope>NUCLEOTIDE SEQUENCE [LARGE SCALE GENOMIC DNA]</scope>
    <source>
        <strain evidence="2 3">Indonesia</strain>
        <tissue evidence="2">Blood</tissue>
    </source>
</reference>
<feature type="region of interest" description="Disordered" evidence="1">
    <location>
        <begin position="1"/>
        <end position="22"/>
    </location>
</feature>
<accession>A0A5N5PS56</accession>
<feature type="compositionally biased region" description="Polar residues" evidence="1">
    <location>
        <begin position="1"/>
        <end position="15"/>
    </location>
</feature>
<keyword evidence="3" id="KW-1185">Reference proteome</keyword>
<gene>
    <name evidence="2" type="ORF">PHYPO_G00179240</name>
</gene>
<proteinExistence type="predicted"/>
<comment type="caution">
    <text evidence="2">The sequence shown here is derived from an EMBL/GenBank/DDBJ whole genome shotgun (WGS) entry which is preliminary data.</text>
</comment>
<protein>
    <submittedName>
        <fullName evidence="2">Uncharacterized protein</fullName>
    </submittedName>
</protein>
<sequence>MSAHSITRQVLTWNPQRKRRRGWPRNTWCHAIDADLKRTGHTWRQLEQLAQDQDAWRALAEQKHSWAAALPPEACTSCHPALRTSPRVGHSLPFPAQSWRCPECKRLDSSE</sequence>